<protein>
    <submittedName>
        <fullName evidence="1">Uncharacterized protein</fullName>
    </submittedName>
</protein>
<keyword evidence="2" id="KW-1185">Reference proteome</keyword>
<gene>
    <name evidence="1" type="ORF">WCY31_11240</name>
</gene>
<dbReference type="Proteomes" id="UP001447842">
    <property type="component" value="Chromosome"/>
</dbReference>
<evidence type="ECO:0000313" key="2">
    <source>
        <dbReference type="Proteomes" id="UP001447842"/>
    </source>
</evidence>
<proteinExistence type="predicted"/>
<accession>A0ABZ3HAZ0</accession>
<dbReference type="RefSeq" id="WP_345969886.1">
    <property type="nucleotide sequence ID" value="NZ_CP147920.1"/>
</dbReference>
<reference evidence="1 2" key="1">
    <citation type="submission" date="2024-03" db="EMBL/GenBank/DDBJ databases">
        <title>Sulfurimonas sp. HSL3-1.</title>
        <authorList>
            <person name="Wang S."/>
        </authorList>
    </citation>
    <scope>NUCLEOTIDE SEQUENCE [LARGE SCALE GENOMIC DNA]</scope>
    <source>
        <strain evidence="1 2">HSL3-1</strain>
    </source>
</reference>
<evidence type="ECO:0000313" key="1">
    <source>
        <dbReference type="EMBL" id="XAU14804.1"/>
    </source>
</evidence>
<name>A0ABZ3HAZ0_9BACT</name>
<sequence>MNILLYLFFLQRKETKENRRRANRTPFSALCLQGGFQGTLNDRSPIDFMRFGNRSS</sequence>
<dbReference type="EMBL" id="CP147920">
    <property type="protein sequence ID" value="XAU14804.1"/>
    <property type="molecule type" value="Genomic_DNA"/>
</dbReference>
<organism evidence="1 2">
    <name type="scientific">Sulfurimonas diazotrophicus</name>
    <dbReference type="NCBI Taxonomy" id="3131939"/>
    <lineage>
        <taxon>Bacteria</taxon>
        <taxon>Pseudomonadati</taxon>
        <taxon>Campylobacterota</taxon>
        <taxon>Epsilonproteobacteria</taxon>
        <taxon>Campylobacterales</taxon>
        <taxon>Sulfurimonadaceae</taxon>
        <taxon>Sulfurimonas</taxon>
    </lineage>
</organism>